<evidence type="ECO:0000256" key="3">
    <source>
        <dbReference type="ARBA" id="ARBA00004609"/>
    </source>
</evidence>
<evidence type="ECO:0000256" key="6">
    <source>
        <dbReference type="ARBA" id="ARBA00015611"/>
    </source>
</evidence>
<reference evidence="30" key="2">
    <citation type="submission" date="2020-12" db="EMBL/GenBank/DDBJ databases">
        <authorList>
            <person name="Kanost M."/>
        </authorList>
    </citation>
    <scope>NUCLEOTIDE SEQUENCE</scope>
</reference>
<feature type="domain" description="Peptidase M1 membrane alanine aminopeptidase" evidence="27">
    <location>
        <begin position="358"/>
        <end position="581"/>
    </location>
</feature>
<evidence type="ECO:0000256" key="16">
    <source>
        <dbReference type="ARBA" id="ARBA00022968"/>
    </source>
</evidence>
<reference evidence="30" key="1">
    <citation type="journal article" date="2016" name="Insect Biochem. Mol. Biol.">
        <title>Multifaceted biological insights from a draft genome sequence of the tobacco hornworm moth, Manduca sexta.</title>
        <authorList>
            <person name="Kanost M.R."/>
            <person name="Arrese E.L."/>
            <person name="Cao X."/>
            <person name="Chen Y.R."/>
            <person name="Chellapilla S."/>
            <person name="Goldsmith M.R."/>
            <person name="Grosse-Wilde E."/>
            <person name="Heckel D.G."/>
            <person name="Herndon N."/>
            <person name="Jiang H."/>
            <person name="Papanicolaou A."/>
            <person name="Qu J."/>
            <person name="Soulages J.L."/>
            <person name="Vogel H."/>
            <person name="Walters J."/>
            <person name="Waterhouse R.M."/>
            <person name="Ahn S.J."/>
            <person name="Almeida F.C."/>
            <person name="An C."/>
            <person name="Aqrawi P."/>
            <person name="Bretschneider A."/>
            <person name="Bryant W.B."/>
            <person name="Bucks S."/>
            <person name="Chao H."/>
            <person name="Chevignon G."/>
            <person name="Christen J.M."/>
            <person name="Clarke D.F."/>
            <person name="Dittmer N.T."/>
            <person name="Ferguson L.C.F."/>
            <person name="Garavelou S."/>
            <person name="Gordon K.H.J."/>
            <person name="Gunaratna R.T."/>
            <person name="Han Y."/>
            <person name="Hauser F."/>
            <person name="He Y."/>
            <person name="Heidel-Fischer H."/>
            <person name="Hirsh A."/>
            <person name="Hu Y."/>
            <person name="Jiang H."/>
            <person name="Kalra D."/>
            <person name="Klinner C."/>
            <person name="Konig C."/>
            <person name="Kovar C."/>
            <person name="Kroll A.R."/>
            <person name="Kuwar S.S."/>
            <person name="Lee S.L."/>
            <person name="Lehman R."/>
            <person name="Li K."/>
            <person name="Li Z."/>
            <person name="Liang H."/>
            <person name="Lovelace S."/>
            <person name="Lu Z."/>
            <person name="Mansfield J.H."/>
            <person name="McCulloch K.J."/>
            <person name="Mathew T."/>
            <person name="Morton B."/>
            <person name="Muzny D.M."/>
            <person name="Neunemann D."/>
            <person name="Ongeri F."/>
            <person name="Pauchet Y."/>
            <person name="Pu L.L."/>
            <person name="Pyrousis I."/>
            <person name="Rao X.J."/>
            <person name="Redding A."/>
            <person name="Roesel C."/>
            <person name="Sanchez-Gracia A."/>
            <person name="Schaack S."/>
            <person name="Shukla A."/>
            <person name="Tetreau G."/>
            <person name="Wang Y."/>
            <person name="Xiong G.H."/>
            <person name="Traut W."/>
            <person name="Walsh T.K."/>
            <person name="Worley K.C."/>
            <person name="Wu D."/>
            <person name="Wu W."/>
            <person name="Wu Y.Q."/>
            <person name="Zhang X."/>
            <person name="Zou Z."/>
            <person name="Zucker H."/>
            <person name="Briscoe A.D."/>
            <person name="Burmester T."/>
            <person name="Clem R.J."/>
            <person name="Feyereisen R."/>
            <person name="Grimmelikhuijzen C.J.P."/>
            <person name="Hamodrakas S.J."/>
            <person name="Hansson B.S."/>
            <person name="Huguet E."/>
            <person name="Jermiin L.S."/>
            <person name="Lan Q."/>
            <person name="Lehman H.K."/>
            <person name="Lorenzen M."/>
            <person name="Merzendorfer H."/>
            <person name="Michalopoulos I."/>
            <person name="Morton D.B."/>
            <person name="Muthukrishnan S."/>
            <person name="Oakeshott J.G."/>
            <person name="Palmer W."/>
            <person name="Park Y."/>
            <person name="Passarelli A.L."/>
            <person name="Rozas J."/>
            <person name="Schwartz L.M."/>
            <person name="Smith W."/>
            <person name="Southgate A."/>
            <person name="Vilcinskas A."/>
            <person name="Vogt R."/>
            <person name="Wang P."/>
            <person name="Werren J."/>
            <person name="Yu X.Q."/>
            <person name="Zhou J.J."/>
            <person name="Brown S.J."/>
            <person name="Scherer S.E."/>
            <person name="Richards S."/>
            <person name="Blissard G.W."/>
        </authorList>
    </citation>
    <scope>NUCLEOTIDE SEQUENCE</scope>
</reference>
<evidence type="ECO:0000256" key="2">
    <source>
        <dbReference type="ARBA" id="ARBA00004606"/>
    </source>
</evidence>
<evidence type="ECO:0000256" key="22">
    <source>
        <dbReference type="ARBA" id="ARBA00023288"/>
    </source>
</evidence>
<proteinExistence type="inferred from homology"/>
<comment type="catalytic activity">
    <reaction evidence="1">
        <text>Release of an N-terminal amino acid, Xaa-|-Yaa- from a peptide, amide or arylamide. Xaa is preferably Ala, but may be most amino acids including Pro (slow action). When a terminal hydrophobic residue is followed by a prolyl residue, the two may be released as an intact Xaa-Pro dipeptide.</text>
        <dbReference type="EC" id="3.4.11.2"/>
    </reaction>
</comment>
<dbReference type="CDD" id="cd09601">
    <property type="entry name" value="M1_APN-Q_like"/>
    <property type="match status" value="1"/>
</dbReference>
<dbReference type="Proteomes" id="UP000791440">
    <property type="component" value="Unassembled WGS sequence"/>
</dbReference>
<keyword evidence="13" id="KW-0732">Signal</keyword>
<evidence type="ECO:0000256" key="18">
    <source>
        <dbReference type="ARBA" id="ARBA00023049"/>
    </source>
</evidence>
<evidence type="ECO:0000256" key="19">
    <source>
        <dbReference type="ARBA" id="ARBA00023136"/>
    </source>
</evidence>
<evidence type="ECO:0000256" key="24">
    <source>
        <dbReference type="PIRSR" id="PIRSR634016-3"/>
    </source>
</evidence>
<comment type="caution">
    <text evidence="30">The sequence shown here is derived from an EMBL/GenBank/DDBJ whole genome shotgun (WGS) entry which is preliminary data.</text>
</comment>
<dbReference type="Pfam" id="PF11838">
    <property type="entry name" value="ERAP1_C"/>
    <property type="match status" value="1"/>
</dbReference>
<evidence type="ECO:0000256" key="12">
    <source>
        <dbReference type="ARBA" id="ARBA00022723"/>
    </source>
</evidence>
<evidence type="ECO:0000256" key="10">
    <source>
        <dbReference type="ARBA" id="ARBA00022670"/>
    </source>
</evidence>
<evidence type="ECO:0000256" key="20">
    <source>
        <dbReference type="ARBA" id="ARBA00023157"/>
    </source>
</evidence>
<dbReference type="GO" id="GO:0005886">
    <property type="term" value="C:plasma membrane"/>
    <property type="evidence" value="ECO:0007669"/>
    <property type="project" value="UniProtKB-SubCell"/>
</dbReference>
<evidence type="ECO:0000256" key="9">
    <source>
        <dbReference type="ARBA" id="ARBA00022622"/>
    </source>
</evidence>
<keyword evidence="18" id="KW-0482">Metalloprotease</keyword>
<evidence type="ECO:0000259" key="28">
    <source>
        <dbReference type="Pfam" id="PF11838"/>
    </source>
</evidence>
<keyword evidence="10" id="KW-0645">Protease</keyword>
<sequence>MFQKNQELIIDYFRTGRVNGDVMTQAHEPLNVMDSTTDYSTKTARGVHLSKPLAFIILVIFGLTLVTASLLVYNYAACPRTDQLANVTKYEICHCDQSKLSVIPLKTERPKIEPIETTTEPPKEIVLSPSDLRLPENVKPERYYLKITPYLIEGNFTFDGEVSVVLTVLNETDQVVFHGVELTLHDVKLYGREDGRPVVITRRTEEPLRHFHIVSLGQPLDTGKQYVLNISYTGILNDNLHGFYRSSYEEKGVKRWIAVTQFQAMDARRAFPCWDEPALKARFTISIARPSNMTSLSNMDIIRKEPHKTLPNYTWDHYSESLPMSTYLVAFTVTDFQNMTDRNFSVWARKEALPSAAFALEIGPKILRFLEDYYKIKFPLPKIDMIALPDFKNGAMENWGLLTFREIAMLYENGVSATMDKVHVATVVAHEIAHQWFGNLVTPSWWRDLWLNEGFATYVEYVAVDAVEKSWNITEICILDQVHNVFQLDALNSSHQLSVDVTASEETDAIFDKISYGKGSALLRMLNHILTDEVFNAGVTDYLNAKMYGNAEQRDLWSALTTAARKKGDFDADVAVVMDSWTLQTGFPVLTVSRDYKTGSISLSQERFVLINETTQKSPVWWIPVSYTTASEKDFHSTQPRLWLKGEKAIVSNITAKKEDWFIANIQQTGFYRVNYDQRNWELLIKILKDPKRFQDIHIINRAQMVDDAMNLALTGRLDYKTALDVTSYLAHERSYVPWKAGLSALGYIDTMLSKGANYLEYGRYVLRLLSGAVDEVGWEVTANESVITAQYRVDLLASACHFEHPDCMENAVRMYANWMLAPNPDAYNEIPVEVRGIAYCVGVRAGGAREWQFAWSRLRAAAPAERHRLLSVLGCTRAPHLLHRYLELALRNDSGIRKQDVVRVFSAVAGTAIGQPIAFNFIRANWQRLRSFVGSISTLNLIVKVVTRRLNQRHEYEELKRFVTESCSDLGRPVQQVLESISANVQWRERNYQTIVDWLLTAEKIAEAS</sequence>
<dbReference type="GO" id="GO:0006508">
    <property type="term" value="P:proteolysis"/>
    <property type="evidence" value="ECO:0007669"/>
    <property type="project" value="UniProtKB-KW"/>
</dbReference>
<keyword evidence="17 26" id="KW-1133">Transmembrane helix</keyword>
<keyword evidence="19 26" id="KW-0472">Membrane</keyword>
<keyword evidence="14" id="KW-0378">Hydrolase</keyword>
<evidence type="ECO:0000256" key="4">
    <source>
        <dbReference type="ARBA" id="ARBA00010136"/>
    </source>
</evidence>
<evidence type="ECO:0000313" key="31">
    <source>
        <dbReference type="Proteomes" id="UP000791440"/>
    </source>
</evidence>
<dbReference type="GO" id="GO:0070006">
    <property type="term" value="F:metalloaminopeptidase activity"/>
    <property type="evidence" value="ECO:0007669"/>
    <property type="project" value="TreeGrafter"/>
</dbReference>
<evidence type="ECO:0000259" key="27">
    <source>
        <dbReference type="Pfam" id="PF01433"/>
    </source>
</evidence>
<evidence type="ECO:0000256" key="5">
    <source>
        <dbReference type="ARBA" id="ARBA00012564"/>
    </source>
</evidence>
<evidence type="ECO:0000256" key="8">
    <source>
        <dbReference type="ARBA" id="ARBA00022475"/>
    </source>
</evidence>
<dbReference type="InterPro" id="IPR045357">
    <property type="entry name" value="Aminopeptidase_N-like_N"/>
</dbReference>
<dbReference type="FunFam" id="1.10.390.10:FF:000001">
    <property type="entry name" value="Aminopeptidase"/>
    <property type="match status" value="1"/>
</dbReference>
<feature type="active site" description="Proton acceptor" evidence="23">
    <location>
        <position position="431"/>
    </location>
</feature>
<dbReference type="InterPro" id="IPR024571">
    <property type="entry name" value="ERAP1-like_C_dom"/>
</dbReference>
<accession>A0A921ZJH6</accession>
<keyword evidence="21" id="KW-0325">Glycoprotein</keyword>
<evidence type="ECO:0000256" key="17">
    <source>
        <dbReference type="ARBA" id="ARBA00022989"/>
    </source>
</evidence>
<keyword evidence="8" id="KW-1003">Cell membrane</keyword>
<evidence type="ECO:0000256" key="25">
    <source>
        <dbReference type="PIRSR" id="PIRSR634016-4"/>
    </source>
</evidence>
<keyword evidence="31" id="KW-1185">Reference proteome</keyword>
<comment type="similarity">
    <text evidence="4">Belongs to the peptidase M1 family.</text>
</comment>
<dbReference type="FunFam" id="2.60.40.1910:FF:000008">
    <property type="entry name" value="Aminopeptidase"/>
    <property type="match status" value="1"/>
</dbReference>
<evidence type="ECO:0000256" key="21">
    <source>
        <dbReference type="ARBA" id="ARBA00023180"/>
    </source>
</evidence>
<dbReference type="GO" id="GO:0043171">
    <property type="term" value="P:peptide catabolic process"/>
    <property type="evidence" value="ECO:0007669"/>
    <property type="project" value="TreeGrafter"/>
</dbReference>
<dbReference type="InterPro" id="IPR034016">
    <property type="entry name" value="M1_APN-typ"/>
</dbReference>
<evidence type="ECO:0000256" key="14">
    <source>
        <dbReference type="ARBA" id="ARBA00022801"/>
    </source>
</evidence>
<organism evidence="30 31">
    <name type="scientific">Manduca sexta</name>
    <name type="common">Tobacco hawkmoth</name>
    <name type="synonym">Tobacco hornworm</name>
    <dbReference type="NCBI Taxonomy" id="7130"/>
    <lineage>
        <taxon>Eukaryota</taxon>
        <taxon>Metazoa</taxon>
        <taxon>Ecdysozoa</taxon>
        <taxon>Arthropoda</taxon>
        <taxon>Hexapoda</taxon>
        <taxon>Insecta</taxon>
        <taxon>Pterygota</taxon>
        <taxon>Neoptera</taxon>
        <taxon>Endopterygota</taxon>
        <taxon>Lepidoptera</taxon>
        <taxon>Glossata</taxon>
        <taxon>Ditrysia</taxon>
        <taxon>Bombycoidea</taxon>
        <taxon>Sphingidae</taxon>
        <taxon>Sphinginae</taxon>
        <taxon>Sphingini</taxon>
        <taxon>Manduca</taxon>
    </lineage>
</organism>
<keyword evidence="9" id="KW-0336">GPI-anchor</keyword>
<keyword evidence="16" id="KW-0735">Signal-anchor</keyword>
<dbReference type="AlphaFoldDB" id="A0A921ZJH6"/>
<dbReference type="GO" id="GO:0016285">
    <property type="term" value="F:alanyl aminopeptidase activity"/>
    <property type="evidence" value="ECO:0007669"/>
    <property type="project" value="UniProtKB-EC"/>
</dbReference>
<evidence type="ECO:0000259" key="29">
    <source>
        <dbReference type="Pfam" id="PF17900"/>
    </source>
</evidence>
<evidence type="ECO:0000256" key="15">
    <source>
        <dbReference type="ARBA" id="ARBA00022833"/>
    </source>
</evidence>
<dbReference type="GO" id="GO:0042277">
    <property type="term" value="F:peptide binding"/>
    <property type="evidence" value="ECO:0007669"/>
    <property type="project" value="TreeGrafter"/>
</dbReference>
<dbReference type="EC" id="3.4.11.2" evidence="5"/>
<comment type="cofactor">
    <cofactor evidence="24">
        <name>Zn(2+)</name>
        <dbReference type="ChEBI" id="CHEBI:29105"/>
    </cofactor>
    <text evidence="24">Binds 1 zinc ion per subunit.</text>
</comment>
<evidence type="ECO:0000256" key="23">
    <source>
        <dbReference type="PIRSR" id="PIRSR634016-1"/>
    </source>
</evidence>
<feature type="binding site" evidence="24">
    <location>
        <position position="430"/>
    </location>
    <ligand>
        <name>Zn(2+)</name>
        <dbReference type="ChEBI" id="CHEBI:29105"/>
        <note>catalytic</note>
    </ligand>
</feature>
<dbReference type="PANTHER" id="PTHR11533">
    <property type="entry name" value="PROTEASE M1 ZINC METALLOPROTEASE"/>
    <property type="match status" value="1"/>
</dbReference>
<evidence type="ECO:0000256" key="1">
    <source>
        <dbReference type="ARBA" id="ARBA00000098"/>
    </source>
</evidence>
<keyword evidence="15 24" id="KW-0862">Zinc</keyword>
<dbReference type="GO" id="GO:0005615">
    <property type="term" value="C:extracellular space"/>
    <property type="evidence" value="ECO:0007669"/>
    <property type="project" value="TreeGrafter"/>
</dbReference>
<feature type="domain" description="ERAP1-like C-terminal" evidence="28">
    <location>
        <begin position="661"/>
        <end position="983"/>
    </location>
</feature>
<keyword evidence="11 26" id="KW-0812">Transmembrane</keyword>
<evidence type="ECO:0000256" key="13">
    <source>
        <dbReference type="ARBA" id="ARBA00022729"/>
    </source>
</evidence>
<keyword evidence="20" id="KW-1015">Disulfide bond</keyword>
<feature type="domain" description="Aminopeptidase N-like N-terminal" evidence="29">
    <location>
        <begin position="139"/>
        <end position="328"/>
    </location>
</feature>
<evidence type="ECO:0000313" key="30">
    <source>
        <dbReference type="EMBL" id="KAG6458926.1"/>
    </source>
</evidence>
<dbReference type="EMBL" id="JH668601">
    <property type="protein sequence ID" value="KAG6458926.1"/>
    <property type="molecule type" value="Genomic_DNA"/>
</dbReference>
<dbReference type="PANTHER" id="PTHR11533:SF294">
    <property type="entry name" value="THYROTROPIN-RELEASING HORMONE-DEGRADING ECTOENZYME"/>
    <property type="match status" value="1"/>
</dbReference>
<keyword evidence="7" id="KW-0031">Aminopeptidase</keyword>
<feature type="site" description="Transition state stabilizer" evidence="25">
    <location>
        <position position="516"/>
    </location>
</feature>
<name>A0A921ZJH6_MANSE</name>
<comment type="subcellular location">
    <subcellularLocation>
        <location evidence="3">Cell membrane</location>
        <topology evidence="3">Lipid-anchor</topology>
        <topology evidence="3">GPI-anchor</topology>
    </subcellularLocation>
    <subcellularLocation>
        <location evidence="2">Membrane</location>
        <topology evidence="2">Single-pass type II membrane protein</topology>
    </subcellularLocation>
</comment>
<dbReference type="Pfam" id="PF01433">
    <property type="entry name" value="Peptidase_M1"/>
    <property type="match status" value="1"/>
</dbReference>
<dbReference type="GO" id="GO:0008270">
    <property type="term" value="F:zinc ion binding"/>
    <property type="evidence" value="ECO:0007669"/>
    <property type="project" value="InterPro"/>
</dbReference>
<feature type="binding site" evidence="24">
    <location>
        <position position="434"/>
    </location>
    <ligand>
        <name>Zn(2+)</name>
        <dbReference type="ChEBI" id="CHEBI:29105"/>
        <note>catalytic</note>
    </ligand>
</feature>
<dbReference type="Pfam" id="PF17900">
    <property type="entry name" value="Peptidase_M1_N"/>
    <property type="match status" value="1"/>
</dbReference>
<feature type="binding site" evidence="24">
    <location>
        <position position="453"/>
    </location>
    <ligand>
        <name>Zn(2+)</name>
        <dbReference type="ChEBI" id="CHEBI:29105"/>
        <note>catalytic</note>
    </ligand>
</feature>
<keyword evidence="12 24" id="KW-0479">Metal-binding</keyword>
<dbReference type="GO" id="GO:0098552">
    <property type="term" value="C:side of membrane"/>
    <property type="evidence" value="ECO:0007669"/>
    <property type="project" value="UniProtKB-KW"/>
</dbReference>
<dbReference type="InterPro" id="IPR050344">
    <property type="entry name" value="Peptidase_M1_aminopeptidases"/>
</dbReference>
<dbReference type="FunFam" id="1.25.50.20:FF:000001">
    <property type="entry name" value="Aminopeptidase"/>
    <property type="match status" value="1"/>
</dbReference>
<dbReference type="FunFam" id="2.60.40.1730:FF:000012">
    <property type="entry name" value="Aminopeptidase N"/>
    <property type="match status" value="1"/>
</dbReference>
<evidence type="ECO:0000256" key="26">
    <source>
        <dbReference type="SAM" id="Phobius"/>
    </source>
</evidence>
<dbReference type="GO" id="GO:0005737">
    <property type="term" value="C:cytoplasm"/>
    <property type="evidence" value="ECO:0007669"/>
    <property type="project" value="TreeGrafter"/>
</dbReference>
<dbReference type="InterPro" id="IPR014782">
    <property type="entry name" value="Peptidase_M1_dom"/>
</dbReference>
<evidence type="ECO:0000256" key="7">
    <source>
        <dbReference type="ARBA" id="ARBA00022438"/>
    </source>
</evidence>
<keyword evidence="22" id="KW-0449">Lipoprotein</keyword>
<gene>
    <name evidence="30" type="ORF">O3G_MSEX011117</name>
</gene>
<feature type="transmembrane region" description="Helical" evidence="26">
    <location>
        <begin position="53"/>
        <end position="76"/>
    </location>
</feature>
<protein>
    <recommendedName>
        <fullName evidence="6">Aminopeptidase N</fullName>
        <ecNumber evidence="5">3.4.11.2</ecNumber>
    </recommendedName>
</protein>
<evidence type="ECO:0000256" key="11">
    <source>
        <dbReference type="ARBA" id="ARBA00022692"/>
    </source>
</evidence>